<gene>
    <name evidence="2" type="ORF">CC84DRAFT_179841</name>
</gene>
<dbReference type="Proteomes" id="UP000077069">
    <property type="component" value="Unassembled WGS sequence"/>
</dbReference>
<dbReference type="InParanoid" id="A0A177D1I7"/>
<accession>A0A177D1I7</accession>
<organism evidence="2 3">
    <name type="scientific">Paraphaeosphaeria sporulosa</name>
    <dbReference type="NCBI Taxonomy" id="1460663"/>
    <lineage>
        <taxon>Eukaryota</taxon>
        <taxon>Fungi</taxon>
        <taxon>Dikarya</taxon>
        <taxon>Ascomycota</taxon>
        <taxon>Pezizomycotina</taxon>
        <taxon>Dothideomycetes</taxon>
        <taxon>Pleosporomycetidae</taxon>
        <taxon>Pleosporales</taxon>
        <taxon>Massarineae</taxon>
        <taxon>Didymosphaeriaceae</taxon>
        <taxon>Paraphaeosphaeria</taxon>
    </lineage>
</organism>
<keyword evidence="3" id="KW-1185">Reference proteome</keyword>
<evidence type="ECO:0000256" key="1">
    <source>
        <dbReference type="SAM" id="MobiDB-lite"/>
    </source>
</evidence>
<dbReference type="RefSeq" id="XP_018043462.1">
    <property type="nucleotide sequence ID" value="XM_018185479.1"/>
</dbReference>
<proteinExistence type="predicted"/>
<protein>
    <submittedName>
        <fullName evidence="2">Uncharacterized protein</fullName>
    </submittedName>
</protein>
<reference evidence="2 3" key="1">
    <citation type="submission" date="2016-05" db="EMBL/GenBank/DDBJ databases">
        <title>Comparative analysis of secretome profiles of manganese(II)-oxidizing ascomycete fungi.</title>
        <authorList>
            <consortium name="DOE Joint Genome Institute"/>
            <person name="Zeiner C.A."/>
            <person name="Purvine S.O."/>
            <person name="Zink E.M."/>
            <person name="Wu S."/>
            <person name="Pasa-Tolic L."/>
            <person name="Chaput D.L."/>
            <person name="Haridas S."/>
            <person name="Grigoriev I.V."/>
            <person name="Santelli C.M."/>
            <person name="Hansel C.M."/>
        </authorList>
    </citation>
    <scope>NUCLEOTIDE SEQUENCE [LARGE SCALE GENOMIC DNA]</scope>
    <source>
        <strain evidence="2 3">AP3s5-JAC2a</strain>
    </source>
</reference>
<dbReference type="GeneID" id="28768965"/>
<feature type="compositionally biased region" description="Pro residues" evidence="1">
    <location>
        <begin position="29"/>
        <end position="39"/>
    </location>
</feature>
<dbReference type="AlphaFoldDB" id="A0A177D1I7"/>
<dbReference type="EMBL" id="KV441548">
    <property type="protein sequence ID" value="OAG13097.1"/>
    <property type="molecule type" value="Genomic_DNA"/>
</dbReference>
<evidence type="ECO:0000313" key="2">
    <source>
        <dbReference type="EMBL" id="OAG13097.1"/>
    </source>
</evidence>
<sequence>MASTLNPPHQQLARQHPRYKHARNLTAIPVPPQASPRSPPSSHAISTPRSKLRAFTSMANPPPEKTHARRNGKEVAAPARVGLLAVPQPGSENIRIDGSRARHLCCAEGIKRRRARRGVRRWQRHGVQHGWRLWKRGQQGRLRMCVAARRARVFRRARTCGLCGMRGVGLCLCEGTALASGVVSAGTAGGATACRECRAVRASRVRFQTGWQTVPFGGLDWLALQTQAVRARWHWAEMAWYGQFCMGVNFMYMRWYAVHERFATHSADCGLRESTPQVSTWSI</sequence>
<evidence type="ECO:0000313" key="3">
    <source>
        <dbReference type="Proteomes" id="UP000077069"/>
    </source>
</evidence>
<feature type="region of interest" description="Disordered" evidence="1">
    <location>
        <begin position="28"/>
        <end position="49"/>
    </location>
</feature>
<name>A0A177D1I7_9PLEO</name>